<reference evidence="1" key="2">
    <citation type="journal article" date="2015" name="Fish Shellfish Immunol.">
        <title>Early steps in the European eel (Anguilla anguilla)-Vibrio vulnificus interaction in the gills: Role of the RtxA13 toxin.</title>
        <authorList>
            <person name="Callol A."/>
            <person name="Pajuelo D."/>
            <person name="Ebbesson L."/>
            <person name="Teles M."/>
            <person name="MacKenzie S."/>
            <person name="Amaro C."/>
        </authorList>
    </citation>
    <scope>NUCLEOTIDE SEQUENCE</scope>
</reference>
<organism evidence="1">
    <name type="scientific">Anguilla anguilla</name>
    <name type="common">European freshwater eel</name>
    <name type="synonym">Muraena anguilla</name>
    <dbReference type="NCBI Taxonomy" id="7936"/>
    <lineage>
        <taxon>Eukaryota</taxon>
        <taxon>Metazoa</taxon>
        <taxon>Chordata</taxon>
        <taxon>Craniata</taxon>
        <taxon>Vertebrata</taxon>
        <taxon>Euteleostomi</taxon>
        <taxon>Actinopterygii</taxon>
        <taxon>Neopterygii</taxon>
        <taxon>Teleostei</taxon>
        <taxon>Anguilliformes</taxon>
        <taxon>Anguillidae</taxon>
        <taxon>Anguilla</taxon>
    </lineage>
</organism>
<protein>
    <submittedName>
        <fullName evidence="1">Uncharacterized protein</fullName>
    </submittedName>
</protein>
<evidence type="ECO:0000313" key="1">
    <source>
        <dbReference type="EMBL" id="JAH96807.1"/>
    </source>
</evidence>
<name>A0A0E9X269_ANGAN</name>
<dbReference type="EMBL" id="GBXM01011770">
    <property type="protein sequence ID" value="JAH96807.1"/>
    <property type="molecule type" value="Transcribed_RNA"/>
</dbReference>
<proteinExistence type="predicted"/>
<sequence length="40" mass="4360">MVCSSKPPAPTMMNSALVESVKINITNTVIQNIREGTDLR</sequence>
<reference evidence="1" key="1">
    <citation type="submission" date="2014-11" db="EMBL/GenBank/DDBJ databases">
        <authorList>
            <person name="Amaro Gonzalez C."/>
        </authorList>
    </citation>
    <scope>NUCLEOTIDE SEQUENCE</scope>
</reference>
<dbReference type="AlphaFoldDB" id="A0A0E9X269"/>
<accession>A0A0E9X269</accession>